<dbReference type="AlphaFoldDB" id="A0A371H1S3"/>
<evidence type="ECO:0000313" key="1">
    <source>
        <dbReference type="EMBL" id="RDX96768.1"/>
    </source>
</evidence>
<dbReference type="OrthoDB" id="1712839at2759"/>
<protein>
    <recommendedName>
        <fullName evidence="3">Reverse transcriptase Ty1/copia-type domain-containing protein</fullName>
    </recommendedName>
</protein>
<proteinExistence type="predicted"/>
<name>A0A371H1S3_MUCPR</name>
<gene>
    <name evidence="1" type="ORF">CR513_20536</name>
</gene>
<sequence>MRWVKVAQRLNIDFEEIYSPVVGASTLRYLINLGLIYIMDVVTTCLYDSLDNDIYMKLLRGFKLCKTYIKGYKEDYSIILNDISIIETLVDLSKVIDCLKKEFDMKMSHVLLT</sequence>
<feature type="non-terminal residue" evidence="1">
    <location>
        <position position="1"/>
    </location>
</feature>
<accession>A0A371H1S3</accession>
<evidence type="ECO:0008006" key="3">
    <source>
        <dbReference type="Google" id="ProtNLM"/>
    </source>
</evidence>
<dbReference type="EMBL" id="QJKJ01003821">
    <property type="protein sequence ID" value="RDX96768.1"/>
    <property type="molecule type" value="Genomic_DNA"/>
</dbReference>
<evidence type="ECO:0000313" key="2">
    <source>
        <dbReference type="Proteomes" id="UP000257109"/>
    </source>
</evidence>
<keyword evidence="2" id="KW-1185">Reference proteome</keyword>
<comment type="caution">
    <text evidence="1">The sequence shown here is derived from an EMBL/GenBank/DDBJ whole genome shotgun (WGS) entry which is preliminary data.</text>
</comment>
<reference evidence="1" key="1">
    <citation type="submission" date="2018-05" db="EMBL/GenBank/DDBJ databases">
        <title>Draft genome of Mucuna pruriens seed.</title>
        <authorList>
            <person name="Nnadi N.E."/>
            <person name="Vos R."/>
            <person name="Hasami M.H."/>
            <person name="Devisetty U.K."/>
            <person name="Aguiy J.C."/>
        </authorList>
    </citation>
    <scope>NUCLEOTIDE SEQUENCE [LARGE SCALE GENOMIC DNA]</scope>
    <source>
        <strain evidence="1">JCA_2017</strain>
    </source>
</reference>
<dbReference type="Proteomes" id="UP000257109">
    <property type="component" value="Unassembled WGS sequence"/>
</dbReference>
<organism evidence="1 2">
    <name type="scientific">Mucuna pruriens</name>
    <name type="common">Velvet bean</name>
    <name type="synonym">Dolichos pruriens</name>
    <dbReference type="NCBI Taxonomy" id="157652"/>
    <lineage>
        <taxon>Eukaryota</taxon>
        <taxon>Viridiplantae</taxon>
        <taxon>Streptophyta</taxon>
        <taxon>Embryophyta</taxon>
        <taxon>Tracheophyta</taxon>
        <taxon>Spermatophyta</taxon>
        <taxon>Magnoliopsida</taxon>
        <taxon>eudicotyledons</taxon>
        <taxon>Gunneridae</taxon>
        <taxon>Pentapetalae</taxon>
        <taxon>rosids</taxon>
        <taxon>fabids</taxon>
        <taxon>Fabales</taxon>
        <taxon>Fabaceae</taxon>
        <taxon>Papilionoideae</taxon>
        <taxon>50 kb inversion clade</taxon>
        <taxon>NPAAA clade</taxon>
        <taxon>indigoferoid/millettioid clade</taxon>
        <taxon>Phaseoleae</taxon>
        <taxon>Mucuna</taxon>
    </lineage>
</organism>